<accession>A0A852YH04</accession>
<protein>
    <submittedName>
        <fullName evidence="2">Uncharacterized protein</fullName>
    </submittedName>
</protein>
<evidence type="ECO:0000313" key="3">
    <source>
        <dbReference type="Proteomes" id="UP000553888"/>
    </source>
</evidence>
<name>A0A852YH04_9MICO</name>
<feature type="compositionally biased region" description="Low complexity" evidence="1">
    <location>
        <begin position="1"/>
        <end position="21"/>
    </location>
</feature>
<gene>
    <name evidence="2" type="ORF">BJ979_000944</name>
</gene>
<proteinExistence type="predicted"/>
<feature type="region of interest" description="Disordered" evidence="1">
    <location>
        <begin position="1"/>
        <end position="26"/>
    </location>
</feature>
<dbReference type="Proteomes" id="UP000553888">
    <property type="component" value="Unassembled WGS sequence"/>
</dbReference>
<reference evidence="2 3" key="1">
    <citation type="submission" date="2020-07" db="EMBL/GenBank/DDBJ databases">
        <title>Sequencing the genomes of 1000 actinobacteria strains.</title>
        <authorList>
            <person name="Klenk H.-P."/>
        </authorList>
    </citation>
    <scope>NUCLEOTIDE SEQUENCE [LARGE SCALE GENOMIC DNA]</scope>
    <source>
        <strain evidence="2 3">DSM 23141</strain>
    </source>
</reference>
<evidence type="ECO:0000256" key="1">
    <source>
        <dbReference type="SAM" id="MobiDB-lite"/>
    </source>
</evidence>
<organism evidence="2 3">
    <name type="scientific">Schumannella luteola</name>
    <dbReference type="NCBI Taxonomy" id="472059"/>
    <lineage>
        <taxon>Bacteria</taxon>
        <taxon>Bacillati</taxon>
        <taxon>Actinomycetota</taxon>
        <taxon>Actinomycetes</taxon>
        <taxon>Micrococcales</taxon>
        <taxon>Microbacteriaceae</taxon>
        <taxon>Schumannella</taxon>
    </lineage>
</organism>
<dbReference type="EMBL" id="JACBZY010000001">
    <property type="protein sequence ID" value="NYG98318.1"/>
    <property type="molecule type" value="Genomic_DNA"/>
</dbReference>
<keyword evidence="3" id="KW-1185">Reference proteome</keyword>
<comment type="caution">
    <text evidence="2">The sequence shown here is derived from an EMBL/GenBank/DDBJ whole genome shotgun (WGS) entry which is preliminary data.</text>
</comment>
<dbReference type="AlphaFoldDB" id="A0A852YH04"/>
<evidence type="ECO:0000313" key="2">
    <source>
        <dbReference type="EMBL" id="NYG98318.1"/>
    </source>
</evidence>
<dbReference type="RefSeq" id="WP_179565681.1">
    <property type="nucleotide sequence ID" value="NZ_JACBZY010000001.1"/>
</dbReference>
<sequence length="176" mass="18188">MASRRASRSLLPRGSRSSLTARARRRGIRRRSVRRLRIGAALAIGIAALLAFAGCAPASSGGGDVVLTDVKKAIIAADPDIADVTVESARDGLARVLAVNVAIADDAIDGDRLSALLKATVDTRGASDFSQLHFSVWTPDLNGGLVDLSDPADELGLSAADKTISDDVATVKSKLG</sequence>